<dbReference type="STRING" id="1064592.G0VCH4"/>
<evidence type="ECO:0000256" key="5">
    <source>
        <dbReference type="ARBA" id="ARBA00022692"/>
    </source>
</evidence>
<proteinExistence type="inferred from homology"/>
<keyword evidence="7" id="KW-0653">Protein transport</keyword>
<evidence type="ECO:0000256" key="6">
    <source>
        <dbReference type="ARBA" id="ARBA00022824"/>
    </source>
</evidence>
<keyword evidence="9" id="KW-0811">Translocation</keyword>
<accession>G0VCH4</accession>
<evidence type="ECO:0000313" key="14">
    <source>
        <dbReference type="Proteomes" id="UP000001640"/>
    </source>
</evidence>
<dbReference type="InterPro" id="IPR011553">
    <property type="entry name" value="Sec62_asco"/>
</dbReference>
<keyword evidence="5 12" id="KW-0812">Transmembrane</keyword>
<dbReference type="HOGENOM" id="CLU_040936_1_0_1"/>
<dbReference type="AlphaFoldDB" id="G0VCH4"/>
<feature type="region of interest" description="Disordered" evidence="11">
    <location>
        <begin position="243"/>
        <end position="264"/>
    </location>
</feature>
<dbReference type="Pfam" id="PF03839">
    <property type="entry name" value="Sec62"/>
    <property type="match status" value="1"/>
</dbReference>
<dbReference type="InParanoid" id="G0VCH4"/>
<dbReference type="FunCoup" id="G0VCH4">
    <property type="interactions" value="161"/>
</dbReference>
<comment type="subcellular location">
    <subcellularLocation>
        <location evidence="1">Endoplasmic reticulum membrane</location>
        <topology evidence="1">Multi-pass membrane protein</topology>
    </subcellularLocation>
</comment>
<evidence type="ECO:0000256" key="3">
    <source>
        <dbReference type="ARBA" id="ARBA00021257"/>
    </source>
</evidence>
<feature type="transmembrane region" description="Helical" evidence="12">
    <location>
        <begin position="139"/>
        <end position="158"/>
    </location>
</feature>
<comment type="similarity">
    <text evidence="2">Belongs to the SEC62 family.</text>
</comment>
<protein>
    <recommendedName>
        <fullName evidence="3">Translocation protein SEC62</fullName>
    </recommendedName>
</protein>
<name>G0VCH4_NAUCA</name>
<evidence type="ECO:0000313" key="13">
    <source>
        <dbReference type="EMBL" id="CCC69184.1"/>
    </source>
</evidence>
<evidence type="ECO:0000256" key="4">
    <source>
        <dbReference type="ARBA" id="ARBA00022448"/>
    </source>
</evidence>
<dbReference type="OMA" id="FKPLYGW"/>
<evidence type="ECO:0000256" key="10">
    <source>
        <dbReference type="ARBA" id="ARBA00023136"/>
    </source>
</evidence>
<dbReference type="eggNOG" id="KOG2927">
    <property type="taxonomic scope" value="Eukaryota"/>
</dbReference>
<dbReference type="GO" id="GO:0031204">
    <property type="term" value="P:post-translational protein targeting to membrane, translocation"/>
    <property type="evidence" value="ECO:0007669"/>
    <property type="project" value="EnsemblFungi"/>
</dbReference>
<evidence type="ECO:0000256" key="7">
    <source>
        <dbReference type="ARBA" id="ARBA00022927"/>
    </source>
</evidence>
<evidence type="ECO:0000256" key="11">
    <source>
        <dbReference type="SAM" id="MobiDB-lite"/>
    </source>
</evidence>
<dbReference type="KEGG" id="ncs:NCAS_0C01940"/>
<gene>
    <name evidence="13" type="primary">NCAS0C01940</name>
    <name evidence="13" type="ordered locus">NCAS_0C01940</name>
</gene>
<dbReference type="Proteomes" id="UP000001640">
    <property type="component" value="Chromosome 3"/>
</dbReference>
<feature type="compositionally biased region" description="Basic and acidic residues" evidence="11">
    <location>
        <begin position="254"/>
        <end position="264"/>
    </location>
</feature>
<sequence>MSDANPDTALAIAKLLRHHRELKQRKGLFQTRHVDFFRFKRFERALKSPEYIKKSTNQPDLYPPVTGTEDEHASARNLFIMLIKAQYVVPCQKLHNQDCKNHGLKANKDYPNLILSSKATLQPDEYYVWNYNPKSITDYLIVIGVVSVILALACYPLWPRSMRRGSYYVSMGCLMLLCGFFVVAIIRLILYVLSLLVIKKKGGFWLFPNLFEDCGVLDSFKPLYGFGEKDSYSYIKKMKRMKRKQTKNGGTGKPKIEEVQDEGK</sequence>
<evidence type="ECO:0000256" key="12">
    <source>
        <dbReference type="SAM" id="Phobius"/>
    </source>
</evidence>
<keyword evidence="14" id="KW-1185">Reference proteome</keyword>
<dbReference type="GO" id="GO:0071256">
    <property type="term" value="C:translocon complex"/>
    <property type="evidence" value="ECO:0007669"/>
    <property type="project" value="EnsemblFungi"/>
</dbReference>
<keyword evidence="8 12" id="KW-1133">Transmembrane helix</keyword>
<dbReference type="NCBIfam" id="TIGR00869">
    <property type="entry name" value="sec62"/>
    <property type="match status" value="1"/>
</dbReference>
<dbReference type="PANTHER" id="PTHR12443">
    <property type="entry name" value="TRANSLOCATION PROTEIN SEC62"/>
    <property type="match status" value="1"/>
</dbReference>
<dbReference type="PANTHER" id="PTHR12443:SF9">
    <property type="entry name" value="TRANSLOCATION PROTEIN SEC62"/>
    <property type="match status" value="1"/>
</dbReference>
<evidence type="ECO:0000256" key="1">
    <source>
        <dbReference type="ARBA" id="ARBA00004477"/>
    </source>
</evidence>
<organism evidence="13 14">
    <name type="scientific">Naumovozyma castellii</name>
    <name type="common">Yeast</name>
    <name type="synonym">Saccharomyces castellii</name>
    <dbReference type="NCBI Taxonomy" id="27288"/>
    <lineage>
        <taxon>Eukaryota</taxon>
        <taxon>Fungi</taxon>
        <taxon>Dikarya</taxon>
        <taxon>Ascomycota</taxon>
        <taxon>Saccharomycotina</taxon>
        <taxon>Saccharomycetes</taxon>
        <taxon>Saccharomycetales</taxon>
        <taxon>Saccharomycetaceae</taxon>
        <taxon>Naumovozyma</taxon>
    </lineage>
</organism>
<evidence type="ECO:0000256" key="8">
    <source>
        <dbReference type="ARBA" id="ARBA00022989"/>
    </source>
</evidence>
<dbReference type="OrthoDB" id="200187at2759"/>
<keyword evidence="6" id="KW-0256">Endoplasmic reticulum</keyword>
<keyword evidence="10 12" id="KW-0472">Membrane</keyword>
<dbReference type="GO" id="GO:0008320">
    <property type="term" value="F:protein transmembrane transporter activity"/>
    <property type="evidence" value="ECO:0007669"/>
    <property type="project" value="EnsemblFungi"/>
</dbReference>
<dbReference type="GO" id="GO:0031207">
    <property type="term" value="C:Sec62/Sec63 complex"/>
    <property type="evidence" value="ECO:0007669"/>
    <property type="project" value="EnsemblFungi"/>
</dbReference>
<evidence type="ECO:0000256" key="9">
    <source>
        <dbReference type="ARBA" id="ARBA00023010"/>
    </source>
</evidence>
<reference key="2">
    <citation type="submission" date="2011-08" db="EMBL/GenBank/DDBJ databases">
        <title>Genome sequence of Naumovozyma castellii.</title>
        <authorList>
            <person name="Gordon J.L."/>
            <person name="Armisen D."/>
            <person name="Proux-Wera E."/>
            <person name="OhEigeartaigh S.S."/>
            <person name="Byrne K.P."/>
            <person name="Wolfe K.H."/>
        </authorList>
    </citation>
    <scope>NUCLEOTIDE SEQUENCE</scope>
    <source>
        <strain>Type strain:CBS 4309</strain>
    </source>
</reference>
<dbReference type="InterPro" id="IPR004728">
    <property type="entry name" value="Sec62"/>
</dbReference>
<evidence type="ECO:0000256" key="2">
    <source>
        <dbReference type="ARBA" id="ARBA00010604"/>
    </source>
</evidence>
<dbReference type="EMBL" id="HE576754">
    <property type="protein sequence ID" value="CCC69184.1"/>
    <property type="molecule type" value="Genomic_DNA"/>
</dbReference>
<dbReference type="RefSeq" id="XP_003675550.1">
    <property type="nucleotide sequence ID" value="XM_003675502.1"/>
</dbReference>
<dbReference type="GeneID" id="96902767"/>
<feature type="transmembrane region" description="Helical" evidence="12">
    <location>
        <begin position="174"/>
        <end position="198"/>
    </location>
</feature>
<keyword evidence="4" id="KW-0813">Transport</keyword>
<reference evidence="13 14" key="1">
    <citation type="journal article" date="2011" name="Proc. Natl. Acad. Sci. U.S.A.">
        <title>Evolutionary erosion of yeast sex chromosomes by mating-type switching accidents.</title>
        <authorList>
            <person name="Gordon J.L."/>
            <person name="Armisen D."/>
            <person name="Proux-Wera E."/>
            <person name="Oheigeartaigh S.S."/>
            <person name="Byrne K.P."/>
            <person name="Wolfe K.H."/>
        </authorList>
    </citation>
    <scope>NUCLEOTIDE SEQUENCE [LARGE SCALE GENOMIC DNA]</scope>
    <source>
        <strain evidence="14">ATCC 76901 / BCRC 22586 / CBS 4309 / NBRC 1992 / NRRL Y-12630</strain>
    </source>
</reference>